<dbReference type="InterPro" id="IPR028994">
    <property type="entry name" value="Integrin_alpha_N"/>
</dbReference>
<dbReference type="InterPro" id="IPR026444">
    <property type="entry name" value="Secre_tail"/>
</dbReference>
<dbReference type="Proteomes" id="UP000243065">
    <property type="component" value="Unassembled WGS sequence"/>
</dbReference>
<evidence type="ECO:0000259" key="1">
    <source>
        <dbReference type="Pfam" id="PF13860"/>
    </source>
</evidence>
<dbReference type="Pfam" id="PF13860">
    <property type="entry name" value="FlgD_ig"/>
    <property type="match status" value="1"/>
</dbReference>
<dbReference type="AlphaFoldDB" id="A0A656DB60"/>
<sequence length="532" mass="59497">MGTKDTIIAQLGPGRSVLVTDVNKDGVKEVYTTAYVGHKVIQFTVAGNDSVELTYIFPDQPSAYYSEPRDIEVGDLDGDGKLEIIYPVGRLKTDFTNHVNQRGYQVWEWNPSENKFDGPYVIIPDTGMTRFRPENFVVDDVDGDGKQELIHFEFAFGGASDGVYIISVEGDFESGFATVVKEAYFPTHSFAVIDGVERNMAVVSGTVADVDGDGKKEIWFMGNNLVGNETPVWFIKAVGPNTYEADTNKIVVLQSANSYPLKAVAKGDFDANGKDEVYFSFFRAVTTTESVPNTVYVIGNLDNVDNFDSTKVKVIYSDTTDRMFYLFNLQNVGNRYLVLGGYYVVYEAEFQGGSPLEPTSWAVSKIIDYDPVDSAAGAGWSGGIWRTGATNDLDGDGKPEIILFLQGITDSLNKYSENKVLRIYEKTVTWVKEWTVITPDDYELYQNYPNPFNPTTNISFYLPVDKKISLIIYDIAGREVVKLIDEQEFPKGKHTIVWDGKDKNGKPVASGTYFYKLKFGNFEKTRKMMLVK</sequence>
<evidence type="ECO:0000313" key="2">
    <source>
        <dbReference type="EMBL" id="CUT03903.1"/>
    </source>
</evidence>
<organism evidence="2 3">
    <name type="scientific">Kryptobacter tengchongensis</name>
    <dbReference type="NCBI Taxonomy" id="1643429"/>
    <lineage>
        <taxon>Bacteria</taxon>
        <taxon>Pseudomonadati</taxon>
        <taxon>Candidatus Kryptoniota</taxon>
        <taxon>Candidatus Kryptobacter</taxon>
    </lineage>
</organism>
<protein>
    <submittedName>
        <fullName evidence="2">Por secretion system C-terminal sorting domain-containing protein</fullName>
    </submittedName>
</protein>
<dbReference type="Gene3D" id="2.60.40.4070">
    <property type="match status" value="1"/>
</dbReference>
<dbReference type="OrthoDB" id="9785233at2"/>
<dbReference type="NCBIfam" id="TIGR04183">
    <property type="entry name" value="Por_Secre_tail"/>
    <property type="match status" value="1"/>
</dbReference>
<dbReference type="Gene3D" id="2.130.10.130">
    <property type="entry name" value="Integrin alpha, N-terminal"/>
    <property type="match status" value="1"/>
</dbReference>
<dbReference type="SUPFAM" id="SSF69318">
    <property type="entry name" value="Integrin alpha N-terminal domain"/>
    <property type="match status" value="1"/>
</dbReference>
<dbReference type="RefSeq" id="WP_072150715.1">
    <property type="nucleotide sequence ID" value="NZ_CZVU01000076.1"/>
</dbReference>
<dbReference type="InterPro" id="IPR025965">
    <property type="entry name" value="FlgD/Vpr_Ig-like"/>
</dbReference>
<dbReference type="EMBL" id="CZVU01000076">
    <property type="protein sequence ID" value="CUT03903.1"/>
    <property type="molecule type" value="Genomic_DNA"/>
</dbReference>
<evidence type="ECO:0000313" key="3">
    <source>
        <dbReference type="Proteomes" id="UP000243065"/>
    </source>
</evidence>
<gene>
    <name evidence="2" type="ORF">JGI24_01388</name>
</gene>
<name>A0A656DB60_KRYT1</name>
<proteinExistence type="predicted"/>
<reference evidence="2 3" key="1">
    <citation type="submission" date="2015-11" db="EMBL/GenBank/DDBJ databases">
        <authorList>
            <person name="Varghese N."/>
        </authorList>
    </citation>
    <scope>NUCLEOTIDE SEQUENCE [LARGE SCALE GENOMIC DNA]</scope>
    <source>
        <strain evidence="2 3">JGI-24</strain>
    </source>
</reference>
<accession>A0A656DB60</accession>
<keyword evidence="3" id="KW-1185">Reference proteome</keyword>
<feature type="domain" description="FlgD/Vpr Ig-like" evidence="1">
    <location>
        <begin position="466"/>
        <end position="517"/>
    </location>
</feature>